<dbReference type="OrthoDB" id="5362630at2759"/>
<reference evidence="2" key="1">
    <citation type="submission" date="2021-10" db="EMBL/GenBank/DDBJ databases">
        <authorList>
            <person name="Piombo E."/>
        </authorList>
    </citation>
    <scope>NUCLEOTIDE SEQUENCE</scope>
</reference>
<evidence type="ECO:0000313" key="2">
    <source>
        <dbReference type="EMBL" id="CAH0055857.1"/>
    </source>
</evidence>
<keyword evidence="3" id="KW-1185">Reference proteome</keyword>
<dbReference type="AlphaFoldDB" id="A0A9N9ZHZ6"/>
<proteinExistence type="predicted"/>
<gene>
    <name evidence="2" type="ORF">CSOL1703_00018018</name>
</gene>
<sequence>METKRREYWYTIYLTLFILLHSRSMTTRRDKEYASSINLSVHVILSAFLSFVNVLELIIDQSTLCNPDGITQHNVGSKTLLAQFHMGLKGSLPFKLALEGNLHAEQYSGVFTPSEIGFIRWSAIEAATRKPVWGRIRASGDWANDEYWISQLFDDVWCPGPMD</sequence>
<protein>
    <submittedName>
        <fullName evidence="2">Uncharacterized protein</fullName>
    </submittedName>
</protein>
<comment type="caution">
    <text evidence="2">The sequence shown here is derived from an EMBL/GenBank/DDBJ whole genome shotgun (WGS) entry which is preliminary data.</text>
</comment>
<accession>A0A9N9ZHZ6</accession>
<feature type="transmembrane region" description="Helical" evidence="1">
    <location>
        <begin position="37"/>
        <end position="59"/>
    </location>
</feature>
<keyword evidence="1" id="KW-1133">Transmembrane helix</keyword>
<keyword evidence="1" id="KW-0472">Membrane</keyword>
<keyword evidence="1" id="KW-0812">Transmembrane</keyword>
<evidence type="ECO:0000313" key="3">
    <source>
        <dbReference type="Proteomes" id="UP000775872"/>
    </source>
</evidence>
<name>A0A9N9ZHZ6_9HYPO</name>
<dbReference type="EMBL" id="CABFOC020000062">
    <property type="protein sequence ID" value="CAH0055857.1"/>
    <property type="molecule type" value="Genomic_DNA"/>
</dbReference>
<organism evidence="2 3">
    <name type="scientific">Clonostachys solani</name>
    <dbReference type="NCBI Taxonomy" id="160281"/>
    <lineage>
        <taxon>Eukaryota</taxon>
        <taxon>Fungi</taxon>
        <taxon>Dikarya</taxon>
        <taxon>Ascomycota</taxon>
        <taxon>Pezizomycotina</taxon>
        <taxon>Sordariomycetes</taxon>
        <taxon>Hypocreomycetidae</taxon>
        <taxon>Hypocreales</taxon>
        <taxon>Bionectriaceae</taxon>
        <taxon>Clonostachys</taxon>
    </lineage>
</organism>
<evidence type="ECO:0000256" key="1">
    <source>
        <dbReference type="SAM" id="Phobius"/>
    </source>
</evidence>
<dbReference type="Proteomes" id="UP000775872">
    <property type="component" value="Unassembled WGS sequence"/>
</dbReference>